<comment type="caution">
    <text evidence="1">The sequence shown here is derived from an EMBL/GenBank/DDBJ whole genome shotgun (WGS) entry which is preliminary data.</text>
</comment>
<keyword evidence="2" id="KW-1185">Reference proteome</keyword>
<dbReference type="RefSeq" id="WP_331213887.1">
    <property type="nucleotide sequence ID" value="NZ_JAZGQK010000007.1"/>
</dbReference>
<sequence>MPELVPVGSVVDALWWWNTPDKYAGPARFDTLAGARAHNPIAQLTIEVRLRTPDGGARRVVGAVTTVDDFVRRSPRQDPGVLPTLGATVVELVRRTEPRTRYGAAPEPTEQTRIEDAYDEVVFRDPAGGRFVLLPLTTHPLQD</sequence>
<name>A0ABU7RR89_9ACTN</name>
<organism evidence="1 2">
    <name type="scientific">Plantactinospora sonchi</name>
    <dbReference type="NCBI Taxonomy" id="1544735"/>
    <lineage>
        <taxon>Bacteria</taxon>
        <taxon>Bacillati</taxon>
        <taxon>Actinomycetota</taxon>
        <taxon>Actinomycetes</taxon>
        <taxon>Micromonosporales</taxon>
        <taxon>Micromonosporaceae</taxon>
        <taxon>Plantactinospora</taxon>
    </lineage>
</organism>
<evidence type="ECO:0000313" key="1">
    <source>
        <dbReference type="EMBL" id="MEE6258759.1"/>
    </source>
</evidence>
<accession>A0ABU7RR89</accession>
<dbReference type="EMBL" id="JAZGQK010000007">
    <property type="protein sequence ID" value="MEE6258759.1"/>
    <property type="molecule type" value="Genomic_DNA"/>
</dbReference>
<protein>
    <submittedName>
        <fullName evidence="1">Uncharacterized protein</fullName>
    </submittedName>
</protein>
<proteinExistence type="predicted"/>
<reference evidence="1 2" key="1">
    <citation type="submission" date="2024-01" db="EMBL/GenBank/DDBJ databases">
        <title>Genome insights into Plantactinospora sonchi sp. nov.</title>
        <authorList>
            <person name="Wang L."/>
        </authorList>
    </citation>
    <scope>NUCLEOTIDE SEQUENCE [LARGE SCALE GENOMIC DNA]</scope>
    <source>
        <strain evidence="1 2">NEAU-QY2</strain>
    </source>
</reference>
<dbReference type="Proteomes" id="UP001332243">
    <property type="component" value="Unassembled WGS sequence"/>
</dbReference>
<gene>
    <name evidence="1" type="ORF">V1633_09690</name>
</gene>
<evidence type="ECO:0000313" key="2">
    <source>
        <dbReference type="Proteomes" id="UP001332243"/>
    </source>
</evidence>